<dbReference type="SUPFAM" id="SSF51445">
    <property type="entry name" value="(Trans)glycosidases"/>
    <property type="match status" value="1"/>
</dbReference>
<sequence>MHSEYSLNTKIGRLFMAGIPGKSLDDDTDALIRNYCIGGVILFSRNIEDPMQLATLCNDLQDRAIRYHGIPLFLAIDQEGGRVARLRPPFTVFAGNTSIGDDPNPVESAAEFGRITAEEMRVVGLNMDLAPVVDVRRGEPESHLVGRTFSDDPEKVALLGRIVVRALQKNGVMATAKHFPGLGRTALDPHFHLPTIDANLEEIKSHNLPPFQAAIEEGVSAIMTSHAIYPALDTDNPATLSYKILTDMLRRNLGFKGMVISDDLEMGAIKKHWGVSEGAVASFMAGNDILLICHNQGFIIEGVNSLRKKIIVGEISPDRLDLSLSRIERAKTEFLKDTRPVSLEEVSSYFKL</sequence>
<dbReference type="GO" id="GO:0009254">
    <property type="term" value="P:peptidoglycan turnover"/>
    <property type="evidence" value="ECO:0007669"/>
    <property type="project" value="TreeGrafter"/>
</dbReference>
<evidence type="ECO:0000256" key="2">
    <source>
        <dbReference type="ARBA" id="ARBA00022801"/>
    </source>
</evidence>
<name>A0A445N3E3_9BACT</name>
<evidence type="ECO:0000313" key="5">
    <source>
        <dbReference type="EMBL" id="SPD76228.1"/>
    </source>
</evidence>
<protein>
    <submittedName>
        <fullName evidence="5">Glycosyl hydrolase family 3 N-terminal domain protein</fullName>
    </submittedName>
</protein>
<organism evidence="5">
    <name type="scientific">uncultured Desulfobacterium sp</name>
    <dbReference type="NCBI Taxonomy" id="201089"/>
    <lineage>
        <taxon>Bacteria</taxon>
        <taxon>Pseudomonadati</taxon>
        <taxon>Thermodesulfobacteriota</taxon>
        <taxon>Desulfobacteria</taxon>
        <taxon>Desulfobacterales</taxon>
        <taxon>Desulfobacteriaceae</taxon>
        <taxon>Desulfobacterium</taxon>
        <taxon>environmental samples</taxon>
    </lineage>
</organism>
<dbReference type="EMBL" id="OJIN01000231">
    <property type="protein sequence ID" value="SPD76228.1"/>
    <property type="molecule type" value="Genomic_DNA"/>
</dbReference>
<dbReference type="InterPro" id="IPR001764">
    <property type="entry name" value="Glyco_hydro_3_N"/>
</dbReference>
<evidence type="ECO:0000256" key="3">
    <source>
        <dbReference type="ARBA" id="ARBA00023295"/>
    </source>
</evidence>
<dbReference type="InterPro" id="IPR036962">
    <property type="entry name" value="Glyco_hydro_3_N_sf"/>
</dbReference>
<reference evidence="5" key="1">
    <citation type="submission" date="2018-01" db="EMBL/GenBank/DDBJ databases">
        <authorList>
            <person name="Regsiter A."/>
            <person name="William W."/>
        </authorList>
    </citation>
    <scope>NUCLEOTIDE SEQUENCE</scope>
    <source>
        <strain evidence="5">TRIP AH-1</strain>
    </source>
</reference>
<evidence type="ECO:0000259" key="4">
    <source>
        <dbReference type="Pfam" id="PF00933"/>
    </source>
</evidence>
<dbReference type="GO" id="GO:0004553">
    <property type="term" value="F:hydrolase activity, hydrolyzing O-glycosyl compounds"/>
    <property type="evidence" value="ECO:0007669"/>
    <property type="project" value="InterPro"/>
</dbReference>
<dbReference type="GO" id="GO:0005975">
    <property type="term" value="P:carbohydrate metabolic process"/>
    <property type="evidence" value="ECO:0007669"/>
    <property type="project" value="InterPro"/>
</dbReference>
<accession>A0A445N3E3</accession>
<dbReference type="InterPro" id="IPR017853">
    <property type="entry name" value="GH"/>
</dbReference>
<gene>
    <name evidence="5" type="ORF">PITCH_A850031</name>
</gene>
<dbReference type="AlphaFoldDB" id="A0A445N3E3"/>
<dbReference type="Pfam" id="PF00933">
    <property type="entry name" value="Glyco_hydro_3"/>
    <property type="match status" value="1"/>
</dbReference>
<keyword evidence="3" id="KW-0326">Glycosidase</keyword>
<comment type="similarity">
    <text evidence="1">Belongs to the glycosyl hydrolase 3 family.</text>
</comment>
<proteinExistence type="inferred from homology"/>
<dbReference type="Gene3D" id="3.20.20.300">
    <property type="entry name" value="Glycoside hydrolase, family 3, N-terminal domain"/>
    <property type="match status" value="1"/>
</dbReference>
<evidence type="ECO:0000256" key="1">
    <source>
        <dbReference type="ARBA" id="ARBA00005336"/>
    </source>
</evidence>
<keyword evidence="2 5" id="KW-0378">Hydrolase</keyword>
<dbReference type="InterPro" id="IPR050226">
    <property type="entry name" value="NagZ_Beta-hexosaminidase"/>
</dbReference>
<dbReference type="NCBIfam" id="NF003740">
    <property type="entry name" value="PRK05337.1"/>
    <property type="match status" value="1"/>
</dbReference>
<dbReference type="PANTHER" id="PTHR30480">
    <property type="entry name" value="BETA-HEXOSAMINIDASE-RELATED"/>
    <property type="match status" value="1"/>
</dbReference>
<feature type="domain" description="Glycoside hydrolase family 3 N-terminal" evidence="4">
    <location>
        <begin position="7"/>
        <end position="329"/>
    </location>
</feature>
<dbReference type="PANTHER" id="PTHR30480:SF16">
    <property type="entry name" value="GLYCOSIDE HYDROLASE FAMILY 3 DOMAIN PROTEIN"/>
    <property type="match status" value="1"/>
</dbReference>